<evidence type="ECO:0000313" key="3">
    <source>
        <dbReference type="RefSeq" id="XP_009785720.1"/>
    </source>
</evidence>
<proteinExistence type="predicted"/>
<name>A0A1U7XGY2_NICSY</name>
<dbReference type="InterPro" id="IPR012337">
    <property type="entry name" value="RNaseH-like_sf"/>
</dbReference>
<dbReference type="Proteomes" id="UP000189701">
    <property type="component" value="Unplaced"/>
</dbReference>
<organism evidence="2 3">
    <name type="scientific">Nicotiana sylvestris</name>
    <name type="common">Wood tobacco</name>
    <name type="synonym">South American tobacco</name>
    <dbReference type="NCBI Taxonomy" id="4096"/>
    <lineage>
        <taxon>Eukaryota</taxon>
        <taxon>Viridiplantae</taxon>
        <taxon>Streptophyta</taxon>
        <taxon>Embryophyta</taxon>
        <taxon>Tracheophyta</taxon>
        <taxon>Spermatophyta</taxon>
        <taxon>Magnoliopsida</taxon>
        <taxon>eudicotyledons</taxon>
        <taxon>Gunneridae</taxon>
        <taxon>Pentapetalae</taxon>
        <taxon>asterids</taxon>
        <taxon>lamiids</taxon>
        <taxon>Solanales</taxon>
        <taxon>Solanaceae</taxon>
        <taxon>Nicotianoideae</taxon>
        <taxon>Nicotianeae</taxon>
        <taxon>Nicotiana</taxon>
    </lineage>
</organism>
<reference evidence="2" key="1">
    <citation type="journal article" date="2013" name="Genome Biol.">
        <title>Reference genomes and transcriptomes of Nicotiana sylvestris and Nicotiana tomentosiformis.</title>
        <authorList>
            <person name="Sierro N."/>
            <person name="Battey J.N."/>
            <person name="Ouadi S."/>
            <person name="Bovet L."/>
            <person name="Goepfert S."/>
            <person name="Bakaher N."/>
            <person name="Peitsch M.C."/>
            <person name="Ivanov N.V."/>
        </authorList>
    </citation>
    <scope>NUCLEOTIDE SEQUENCE [LARGE SCALE GENOMIC DNA]</scope>
</reference>
<dbReference type="SUPFAM" id="SSF53098">
    <property type="entry name" value="Ribonuclease H-like"/>
    <property type="match status" value="1"/>
</dbReference>
<dbReference type="AlphaFoldDB" id="A0A1U7XGY2"/>
<dbReference type="InterPro" id="IPR036397">
    <property type="entry name" value="RNaseH_sf"/>
</dbReference>
<dbReference type="STRING" id="4096.A0A1U7XGY2"/>
<sequence length="287" mass="32978">MDILYHLRKANVVVDALSRKSLDEVKVMVRNGAESSLVAEVKEKKLIDPALAQMKEAVLNNKTSTFSLGGEDGVLRCQGRLCVPDVDNLRGRIMAEAHNSRYSQEKAEHQRPSGLTQLVEIPMWKWKMINMDFVVGLPRTQRKFDSIWVIVDRLTKSAHFLLVKSTDTAEQYAQLFHVSIQMALFEALYGRRCRSPIGWFEVGEAELLGPDLVHQAVEKVRIIQERLKAAQSYQKSYADIHRRKLEFQVDYWEFLRVSPMKGVMRFGKKGKLSPRYVGPYRVTQRIG</sequence>
<gene>
    <name evidence="3" type="primary">LOC104233949</name>
</gene>
<reference evidence="3" key="2">
    <citation type="submission" date="2025-08" db="UniProtKB">
        <authorList>
            <consortium name="RefSeq"/>
        </authorList>
    </citation>
    <scope>IDENTIFICATION</scope>
    <source>
        <tissue evidence="3">Leaf</tissue>
    </source>
</reference>
<keyword evidence="2" id="KW-1185">Reference proteome</keyword>
<dbReference type="eggNOG" id="KOG0017">
    <property type="taxonomic scope" value="Eukaryota"/>
</dbReference>
<dbReference type="GO" id="GO:0003676">
    <property type="term" value="F:nucleic acid binding"/>
    <property type="evidence" value="ECO:0007669"/>
    <property type="project" value="InterPro"/>
</dbReference>
<evidence type="ECO:0000313" key="2">
    <source>
        <dbReference type="Proteomes" id="UP000189701"/>
    </source>
</evidence>
<dbReference type="InterPro" id="IPR056924">
    <property type="entry name" value="SH3_Tf2-1"/>
</dbReference>
<accession>A0A1U7XGY2</accession>
<feature type="domain" description="Tf2-1-like SH3-like" evidence="1">
    <location>
        <begin position="254"/>
        <end position="287"/>
    </location>
</feature>
<dbReference type="Pfam" id="PF24626">
    <property type="entry name" value="SH3_Tf2-1"/>
    <property type="match status" value="1"/>
</dbReference>
<dbReference type="RefSeq" id="XP_009785720.1">
    <property type="nucleotide sequence ID" value="XM_009787418.1"/>
</dbReference>
<protein>
    <submittedName>
        <fullName evidence="3">Uncharacterized protein LOC104233949</fullName>
    </submittedName>
</protein>
<dbReference type="PANTHER" id="PTHR45835">
    <property type="entry name" value="YALI0A06105P"/>
    <property type="match status" value="1"/>
</dbReference>
<dbReference type="Gene3D" id="3.30.420.10">
    <property type="entry name" value="Ribonuclease H-like superfamily/Ribonuclease H"/>
    <property type="match status" value="1"/>
</dbReference>
<evidence type="ECO:0000259" key="1">
    <source>
        <dbReference type="Pfam" id="PF24626"/>
    </source>
</evidence>
<dbReference type="PANTHER" id="PTHR45835:SF108">
    <property type="entry name" value="INTEGRASE ZINC-BINDING DOMAIN-CONTAINING PROTEIN"/>
    <property type="match status" value="1"/>
</dbReference>